<name>A0A6J5DMT9_9BURK</name>
<organism evidence="1 2">
    <name type="scientific">Paraburkholderia humisilvae</name>
    <dbReference type="NCBI Taxonomy" id="627669"/>
    <lineage>
        <taxon>Bacteria</taxon>
        <taxon>Pseudomonadati</taxon>
        <taxon>Pseudomonadota</taxon>
        <taxon>Betaproteobacteria</taxon>
        <taxon>Burkholderiales</taxon>
        <taxon>Burkholderiaceae</taxon>
        <taxon>Paraburkholderia</taxon>
    </lineage>
</organism>
<protein>
    <submittedName>
        <fullName evidence="1">Uncharacterized protein</fullName>
    </submittedName>
</protein>
<evidence type="ECO:0000313" key="1">
    <source>
        <dbReference type="EMBL" id="CAB3754837.1"/>
    </source>
</evidence>
<reference evidence="1 2" key="1">
    <citation type="submission" date="2020-04" db="EMBL/GenBank/DDBJ databases">
        <authorList>
            <person name="De Canck E."/>
        </authorList>
    </citation>
    <scope>NUCLEOTIDE SEQUENCE [LARGE SCALE GENOMIC DNA]</scope>
    <source>
        <strain evidence="1 2">LMG 29542</strain>
    </source>
</reference>
<accession>A0A6J5DMT9</accession>
<evidence type="ECO:0000313" key="2">
    <source>
        <dbReference type="Proteomes" id="UP000494363"/>
    </source>
</evidence>
<proteinExistence type="predicted"/>
<keyword evidence="2" id="KW-1185">Reference proteome</keyword>
<dbReference type="AlphaFoldDB" id="A0A6J5DMT9"/>
<sequence>MFASAMLWLISTAVAPQAVGQTQLPPLSVRIDACSRVAKVVNWIYQQRDAGTDQSVTDNAIQNMDVSAMLGPQITSITDDKSREGLREVIHESVEQAYSHPRGARTPGDGEALYFQGCAQGAAANDQTSNK</sequence>
<gene>
    <name evidence="1" type="ORF">LMG29542_02466</name>
</gene>
<dbReference type="Proteomes" id="UP000494363">
    <property type="component" value="Unassembled WGS sequence"/>
</dbReference>
<dbReference type="EMBL" id="CADIKH010000009">
    <property type="protein sequence ID" value="CAB3754837.1"/>
    <property type="molecule type" value="Genomic_DNA"/>
</dbReference>